<gene>
    <name evidence="1" type="ordered locus">DSY1487</name>
</gene>
<dbReference type="KEGG" id="dsy:DSY1487"/>
<organism evidence="1 2">
    <name type="scientific">Desulfitobacterium hafniense (strain Y51)</name>
    <dbReference type="NCBI Taxonomy" id="138119"/>
    <lineage>
        <taxon>Bacteria</taxon>
        <taxon>Bacillati</taxon>
        <taxon>Bacillota</taxon>
        <taxon>Clostridia</taxon>
        <taxon>Eubacteriales</taxon>
        <taxon>Desulfitobacteriaceae</taxon>
        <taxon>Desulfitobacterium</taxon>
    </lineage>
</organism>
<dbReference type="HOGENOM" id="CLU_1783748_0_0_9"/>
<keyword evidence="2" id="KW-1185">Reference proteome</keyword>
<reference evidence="1 2" key="1">
    <citation type="journal article" date="2006" name="J. Bacteriol.">
        <title>Complete genome sequence of the dehalorespiring bacterium Desulfitobacterium hafniense Y51 and comparison with Dehalococcoides ethenogenes 195.</title>
        <authorList>
            <person name="Nonaka H."/>
            <person name="Keresztes G."/>
            <person name="Shinoda Y."/>
            <person name="Ikenaga Y."/>
            <person name="Abe M."/>
            <person name="Naito K."/>
            <person name="Inatomi K."/>
            <person name="Furukawa K."/>
            <person name="Inui M."/>
            <person name="Yukawa H."/>
        </authorList>
    </citation>
    <scope>NUCLEOTIDE SEQUENCE [LARGE SCALE GENOMIC DNA]</scope>
    <source>
        <strain evidence="1 2">Y51</strain>
    </source>
</reference>
<dbReference type="STRING" id="138119.DSY1487"/>
<evidence type="ECO:0000313" key="1">
    <source>
        <dbReference type="EMBL" id="BAE83276.1"/>
    </source>
</evidence>
<protein>
    <submittedName>
        <fullName evidence="1">Uncharacterized protein</fullName>
    </submittedName>
</protein>
<dbReference type="Proteomes" id="UP000001946">
    <property type="component" value="Chromosome"/>
</dbReference>
<sequence length="145" mass="16068">MLGQKIPDHFAAAGLDGQHLNAPDQELDFPVAEGGIAQGKSRVLLHYGYQHLFGNKNQRCVRAAAENRLHLRQGKEIANAEAIPRFQSVKLYVPPVQGYRIDIHDPLNHQTHGSNACGTVADDLTSPITVHQHQPRIDATTLQKW</sequence>
<dbReference type="EMBL" id="AP008230">
    <property type="protein sequence ID" value="BAE83276.1"/>
    <property type="molecule type" value="Genomic_DNA"/>
</dbReference>
<evidence type="ECO:0000313" key="2">
    <source>
        <dbReference type="Proteomes" id="UP000001946"/>
    </source>
</evidence>
<name>Q24XG6_DESHY</name>
<proteinExistence type="predicted"/>
<dbReference type="AlphaFoldDB" id="Q24XG6"/>
<accession>Q24XG6</accession>